<dbReference type="Proteomes" id="UP000309997">
    <property type="component" value="Unassembled WGS sequence"/>
</dbReference>
<reference evidence="1 2" key="1">
    <citation type="journal article" date="2024" name="Plant Biotechnol. J.">
        <title>Genome and CRISPR/Cas9 system of a widespread forest tree (Populus alba) in the world.</title>
        <authorList>
            <person name="Liu Y.J."/>
            <person name="Jiang P.F."/>
            <person name="Han X.M."/>
            <person name="Li X.Y."/>
            <person name="Wang H.M."/>
            <person name="Wang Y.J."/>
            <person name="Wang X.X."/>
            <person name="Zeng Q.Y."/>
        </authorList>
    </citation>
    <scope>NUCLEOTIDE SEQUENCE [LARGE SCALE GENOMIC DNA]</scope>
    <source>
        <strain evidence="2">cv. PAL-ZL1</strain>
    </source>
</reference>
<name>A0ACC4BM33_POPAL</name>
<gene>
    <name evidence="1" type="ORF">D5086_020950</name>
</gene>
<protein>
    <submittedName>
        <fullName evidence="1">Uncharacterized protein</fullName>
    </submittedName>
</protein>
<accession>A0ACC4BM33</accession>
<organism evidence="1 2">
    <name type="scientific">Populus alba</name>
    <name type="common">White poplar</name>
    <dbReference type="NCBI Taxonomy" id="43335"/>
    <lineage>
        <taxon>Eukaryota</taxon>
        <taxon>Viridiplantae</taxon>
        <taxon>Streptophyta</taxon>
        <taxon>Embryophyta</taxon>
        <taxon>Tracheophyta</taxon>
        <taxon>Spermatophyta</taxon>
        <taxon>Magnoliopsida</taxon>
        <taxon>eudicotyledons</taxon>
        <taxon>Gunneridae</taxon>
        <taxon>Pentapetalae</taxon>
        <taxon>rosids</taxon>
        <taxon>fabids</taxon>
        <taxon>Malpighiales</taxon>
        <taxon>Salicaceae</taxon>
        <taxon>Saliceae</taxon>
        <taxon>Populus</taxon>
    </lineage>
</organism>
<sequence length="86" mass="9738">MVAIRVVRTPRNVEQTRKRGHDDSPNQSLFFDECMANIPVCCLRYNSTRDRNSSLDHKSITRVQVLQKGTFSPCVTLCFSGSMSLS</sequence>
<comment type="caution">
    <text evidence="1">The sequence shown here is derived from an EMBL/GenBank/DDBJ whole genome shotgun (WGS) entry which is preliminary data.</text>
</comment>
<dbReference type="EMBL" id="RCHU02000010">
    <property type="protein sequence ID" value="KAL3579446.1"/>
    <property type="molecule type" value="Genomic_DNA"/>
</dbReference>
<proteinExistence type="predicted"/>
<keyword evidence="2" id="KW-1185">Reference proteome</keyword>
<evidence type="ECO:0000313" key="1">
    <source>
        <dbReference type="EMBL" id="KAL3579446.1"/>
    </source>
</evidence>
<evidence type="ECO:0000313" key="2">
    <source>
        <dbReference type="Proteomes" id="UP000309997"/>
    </source>
</evidence>